<dbReference type="GO" id="GO:0015074">
    <property type="term" value="P:DNA integration"/>
    <property type="evidence" value="ECO:0007669"/>
    <property type="project" value="InterPro"/>
</dbReference>
<dbReference type="CDD" id="cd00397">
    <property type="entry name" value="DNA_BRE_C"/>
    <property type="match status" value="1"/>
</dbReference>
<name>A0A382PZ83_9ZZZZ</name>
<dbReference type="PROSITE" id="PS51898">
    <property type="entry name" value="TYR_RECOMBINASE"/>
    <property type="match status" value="1"/>
</dbReference>
<evidence type="ECO:0000313" key="3">
    <source>
        <dbReference type="EMBL" id="SVC77392.1"/>
    </source>
</evidence>
<keyword evidence="1" id="KW-0233">DNA recombination</keyword>
<evidence type="ECO:0000256" key="1">
    <source>
        <dbReference type="ARBA" id="ARBA00023172"/>
    </source>
</evidence>
<dbReference type="EMBL" id="UINC01110109">
    <property type="protein sequence ID" value="SVC77392.1"/>
    <property type="molecule type" value="Genomic_DNA"/>
</dbReference>
<dbReference type="Pfam" id="PF00589">
    <property type="entry name" value="Phage_integrase"/>
    <property type="match status" value="1"/>
</dbReference>
<dbReference type="InterPro" id="IPR011010">
    <property type="entry name" value="DNA_brk_join_enz"/>
</dbReference>
<protein>
    <recommendedName>
        <fullName evidence="2">Tyr recombinase domain-containing protein</fullName>
    </recommendedName>
</protein>
<accession>A0A382PZ83</accession>
<sequence length="327" mass="37668">MDFQEQGVMSPQEITEDEWLRLVERYRHGRTRGGRTLAETSIKKRREGLIQILTGLHLGAILEFVTLWRPMKQEEVISWWRDEEMEAMNQTALRVFEEGVHPERAIAHLLHYTIGPRRSDSAFFRWDCIDLRERMIRFPASKNRKRCQNRIEERFIPVFERYHEILTEFEGGRTFIFPKSRAQKSGTDKAESSCVTGKTVANWLAWIRDQTVLPDGSPISPYPSHSYRHSLAMRYLNSGSRYEDISIVLGDTVATIERHYAELVFGPASERAFARAHPKSRKEKAVGTAQPEWMTRDAGFRTPGSHVSAVHRNGVLDAAEGGGRWGI</sequence>
<dbReference type="Gene3D" id="1.10.443.10">
    <property type="entry name" value="Intergrase catalytic core"/>
    <property type="match status" value="1"/>
</dbReference>
<dbReference type="AlphaFoldDB" id="A0A382PZ83"/>
<dbReference type="GO" id="GO:0003677">
    <property type="term" value="F:DNA binding"/>
    <property type="evidence" value="ECO:0007669"/>
    <property type="project" value="InterPro"/>
</dbReference>
<proteinExistence type="predicted"/>
<reference evidence="3" key="1">
    <citation type="submission" date="2018-05" db="EMBL/GenBank/DDBJ databases">
        <authorList>
            <person name="Lanie J.A."/>
            <person name="Ng W.-L."/>
            <person name="Kazmierczak K.M."/>
            <person name="Andrzejewski T.M."/>
            <person name="Davidsen T.M."/>
            <person name="Wayne K.J."/>
            <person name="Tettelin H."/>
            <person name="Glass J.I."/>
            <person name="Rusch D."/>
            <person name="Podicherti R."/>
            <person name="Tsui H.-C.T."/>
            <person name="Winkler M.E."/>
        </authorList>
    </citation>
    <scope>NUCLEOTIDE SEQUENCE</scope>
</reference>
<dbReference type="InterPro" id="IPR002104">
    <property type="entry name" value="Integrase_catalytic"/>
</dbReference>
<feature type="domain" description="Tyr recombinase" evidence="2">
    <location>
        <begin position="75"/>
        <end position="275"/>
    </location>
</feature>
<organism evidence="3">
    <name type="scientific">marine metagenome</name>
    <dbReference type="NCBI Taxonomy" id="408172"/>
    <lineage>
        <taxon>unclassified sequences</taxon>
        <taxon>metagenomes</taxon>
        <taxon>ecological metagenomes</taxon>
    </lineage>
</organism>
<dbReference type="InterPro" id="IPR013762">
    <property type="entry name" value="Integrase-like_cat_sf"/>
</dbReference>
<dbReference type="GO" id="GO:0006310">
    <property type="term" value="P:DNA recombination"/>
    <property type="evidence" value="ECO:0007669"/>
    <property type="project" value="UniProtKB-KW"/>
</dbReference>
<dbReference type="SUPFAM" id="SSF56349">
    <property type="entry name" value="DNA breaking-rejoining enzymes"/>
    <property type="match status" value="1"/>
</dbReference>
<gene>
    <name evidence="3" type="ORF">METZ01_LOCUS330246</name>
</gene>
<evidence type="ECO:0000259" key="2">
    <source>
        <dbReference type="PROSITE" id="PS51898"/>
    </source>
</evidence>